<evidence type="ECO:0000313" key="2">
    <source>
        <dbReference type="Proteomes" id="UP000028487"/>
    </source>
</evidence>
<comment type="caution">
    <text evidence="1">The sequence shown here is derived from an EMBL/GenBank/DDBJ whole genome shotgun (WGS) entry which is preliminary data.</text>
</comment>
<gene>
    <name evidence="1" type="ORF">XBFM1_2040056</name>
</gene>
<proteinExistence type="predicted"/>
<dbReference type="EMBL" id="CBSV010000118">
    <property type="protein sequence ID" value="CDH01228.1"/>
    <property type="molecule type" value="Genomic_DNA"/>
</dbReference>
<name>A0A077NRZ2_XENBV</name>
<reference evidence="1" key="1">
    <citation type="submission" date="2013-07" db="EMBL/GenBank/DDBJ databases">
        <title>Sub-species coevolution in mutualistic symbiosis.</title>
        <authorList>
            <person name="Murfin K."/>
            <person name="Klassen J."/>
            <person name="Lee M."/>
            <person name="Forst S."/>
            <person name="Stock P."/>
            <person name="Goodrich-Blair H."/>
        </authorList>
    </citation>
    <scope>NUCLEOTIDE SEQUENCE [LARGE SCALE GENOMIC DNA]</scope>
    <source>
        <strain evidence="1">Feltiae Moldova</strain>
    </source>
</reference>
<dbReference type="Proteomes" id="UP000028487">
    <property type="component" value="Unassembled WGS sequence"/>
</dbReference>
<dbReference type="HOGENOM" id="CLU_3142302_0_0_6"/>
<protein>
    <submittedName>
        <fullName evidence="1">Uncharacterized protein</fullName>
    </submittedName>
</protein>
<accession>A0A077NRZ2</accession>
<sequence>MFDLLTNYIFMYKSKSTPKNEEVHLNYYVYQFTQRLYQGKRTNECRSRF</sequence>
<organism evidence="1 2">
    <name type="scientific">Xenorhabdus bovienii str. feltiae Moldova</name>
    <dbReference type="NCBI Taxonomy" id="1398200"/>
    <lineage>
        <taxon>Bacteria</taxon>
        <taxon>Pseudomonadati</taxon>
        <taxon>Pseudomonadota</taxon>
        <taxon>Gammaproteobacteria</taxon>
        <taxon>Enterobacterales</taxon>
        <taxon>Morganellaceae</taxon>
        <taxon>Xenorhabdus</taxon>
    </lineage>
</organism>
<evidence type="ECO:0000313" key="1">
    <source>
        <dbReference type="EMBL" id="CDH01228.1"/>
    </source>
</evidence>
<dbReference type="AlphaFoldDB" id="A0A077NRZ2"/>